<dbReference type="PANTHER" id="PTHR30085:SF6">
    <property type="entry name" value="ABC TRANSPORTER GLUTAMINE-BINDING PROTEIN GLNH"/>
    <property type="match status" value="1"/>
</dbReference>
<dbReference type="Gene3D" id="3.40.190.10">
    <property type="entry name" value="Periplasmic binding protein-like II"/>
    <property type="match status" value="2"/>
</dbReference>
<keyword evidence="2" id="KW-0813">Transport</keyword>
<keyword evidence="7" id="KW-1185">Reference proteome</keyword>
<feature type="chain" id="PRO_5046638099" evidence="4">
    <location>
        <begin position="24"/>
        <end position="297"/>
    </location>
</feature>
<proteinExistence type="inferred from homology"/>
<reference evidence="6 7" key="1">
    <citation type="submission" date="2024-10" db="EMBL/GenBank/DDBJ databases">
        <title>The Natural Products Discovery Center: Release of the First 8490 Sequenced Strains for Exploring Actinobacteria Biosynthetic Diversity.</title>
        <authorList>
            <person name="Kalkreuter E."/>
            <person name="Kautsar S.A."/>
            <person name="Yang D."/>
            <person name="Bader C.D."/>
            <person name="Teijaro C.N."/>
            <person name="Fluegel L."/>
            <person name="Davis C.M."/>
            <person name="Simpson J.R."/>
            <person name="Lauterbach L."/>
            <person name="Steele A.D."/>
            <person name="Gui C."/>
            <person name="Meng S."/>
            <person name="Li G."/>
            <person name="Viehrig K."/>
            <person name="Ye F."/>
            <person name="Su P."/>
            <person name="Kiefer A.F."/>
            <person name="Nichols A."/>
            <person name="Cepeda A.J."/>
            <person name="Yan W."/>
            <person name="Fan B."/>
            <person name="Jiang Y."/>
            <person name="Adhikari A."/>
            <person name="Zheng C.-J."/>
            <person name="Schuster L."/>
            <person name="Cowan T.M."/>
            <person name="Smanski M.J."/>
            <person name="Chevrette M.G."/>
            <person name="De Carvalho L.P.S."/>
            <person name="Shen B."/>
        </authorList>
    </citation>
    <scope>NUCLEOTIDE SEQUENCE [LARGE SCALE GENOMIC DNA]</scope>
    <source>
        <strain evidence="6 7">NPDC019377</strain>
    </source>
</reference>
<keyword evidence="3 4" id="KW-0732">Signal</keyword>
<evidence type="ECO:0000313" key="7">
    <source>
        <dbReference type="Proteomes" id="UP001611494"/>
    </source>
</evidence>
<dbReference type="Proteomes" id="UP001611494">
    <property type="component" value="Unassembled WGS sequence"/>
</dbReference>
<sequence length="297" mass="31610">MKRLIRFAAVLLAAASIIFPAGCDSGAPPIDLSNSGPQVDTNATFPAGSTMQRLHDTGKITIGTKFDQPLFGLKNPITGRPEGFDAEMGKLIAAKLGIPADRIEWVETVSANREPFLQQGRVDAVIATYTINDKRKQIIDFAGPYYIAGQSLMVRAGNPAEIASPDDLVGKSVCAVEGSASSTNMRNRVPAAHVVLFDSYSKCAEALKNGQVVAMTTDNTILGGLRSLDESAFELIPGTFTEEPYGIGIAQGRADLVEFIDEALRTAFTDGTWSAAWDRTAGRVLGAAPTPPDLESY</sequence>
<dbReference type="InterPro" id="IPR051455">
    <property type="entry name" value="Bact_solute-bind_prot3"/>
</dbReference>
<dbReference type="InterPro" id="IPR001638">
    <property type="entry name" value="Solute-binding_3/MltF_N"/>
</dbReference>
<comment type="similarity">
    <text evidence="1">Belongs to the bacterial solute-binding protein 3 family.</text>
</comment>
<evidence type="ECO:0000256" key="4">
    <source>
        <dbReference type="SAM" id="SignalP"/>
    </source>
</evidence>
<comment type="caution">
    <text evidence="6">The sequence shown here is derived from an EMBL/GenBank/DDBJ whole genome shotgun (WGS) entry which is preliminary data.</text>
</comment>
<feature type="signal peptide" evidence="4">
    <location>
        <begin position="1"/>
        <end position="23"/>
    </location>
</feature>
<evidence type="ECO:0000256" key="2">
    <source>
        <dbReference type="ARBA" id="ARBA00022448"/>
    </source>
</evidence>
<dbReference type="SMART" id="SM00062">
    <property type="entry name" value="PBPb"/>
    <property type="match status" value="1"/>
</dbReference>
<evidence type="ECO:0000256" key="1">
    <source>
        <dbReference type="ARBA" id="ARBA00010333"/>
    </source>
</evidence>
<dbReference type="SUPFAM" id="SSF53850">
    <property type="entry name" value="Periplasmic binding protein-like II"/>
    <property type="match status" value="1"/>
</dbReference>
<dbReference type="EMBL" id="JBIRYL010000001">
    <property type="protein sequence ID" value="MFI2230141.1"/>
    <property type="molecule type" value="Genomic_DNA"/>
</dbReference>
<dbReference type="CDD" id="cd13690">
    <property type="entry name" value="PBP2_GluB"/>
    <property type="match status" value="1"/>
</dbReference>
<organism evidence="6 7">
    <name type="scientific">Nocardia testacea</name>
    <dbReference type="NCBI Taxonomy" id="248551"/>
    <lineage>
        <taxon>Bacteria</taxon>
        <taxon>Bacillati</taxon>
        <taxon>Actinomycetota</taxon>
        <taxon>Actinomycetes</taxon>
        <taxon>Mycobacteriales</taxon>
        <taxon>Nocardiaceae</taxon>
        <taxon>Nocardia</taxon>
    </lineage>
</organism>
<name>A0ABW7VU69_9NOCA</name>
<feature type="domain" description="Solute-binding protein family 3/N-terminal" evidence="5">
    <location>
        <begin position="59"/>
        <end position="284"/>
    </location>
</feature>
<accession>A0ABW7VU69</accession>
<protein>
    <submittedName>
        <fullName evidence="6">Glutamate ABC transporter substrate-binding protein</fullName>
    </submittedName>
</protein>
<gene>
    <name evidence="6" type="ORF">ACH49Z_09850</name>
</gene>
<evidence type="ECO:0000256" key="3">
    <source>
        <dbReference type="ARBA" id="ARBA00022729"/>
    </source>
</evidence>
<evidence type="ECO:0000313" key="6">
    <source>
        <dbReference type="EMBL" id="MFI2230141.1"/>
    </source>
</evidence>
<dbReference type="Pfam" id="PF00497">
    <property type="entry name" value="SBP_bac_3"/>
    <property type="match status" value="1"/>
</dbReference>
<dbReference type="RefSeq" id="WP_397061474.1">
    <property type="nucleotide sequence ID" value="NZ_JBIRYL010000001.1"/>
</dbReference>
<evidence type="ECO:0000259" key="5">
    <source>
        <dbReference type="SMART" id="SM00062"/>
    </source>
</evidence>
<dbReference type="PANTHER" id="PTHR30085">
    <property type="entry name" value="AMINO ACID ABC TRANSPORTER PERMEASE"/>
    <property type="match status" value="1"/>
</dbReference>